<evidence type="ECO:0000313" key="5">
    <source>
        <dbReference type="Proteomes" id="UP000218890"/>
    </source>
</evidence>
<evidence type="ECO:0000256" key="1">
    <source>
        <dbReference type="SAM" id="MobiDB-lite"/>
    </source>
</evidence>
<keyword evidence="4" id="KW-0131">Cell cycle</keyword>
<dbReference type="InterPro" id="IPR052521">
    <property type="entry name" value="Cell_div_SPOR-domain"/>
</dbReference>
<dbReference type="SUPFAM" id="SSF110997">
    <property type="entry name" value="Sporulation related repeat"/>
    <property type="match status" value="1"/>
</dbReference>
<feature type="region of interest" description="Disordered" evidence="1">
    <location>
        <begin position="1"/>
        <end position="41"/>
    </location>
</feature>
<feature type="compositionally biased region" description="Acidic residues" evidence="1">
    <location>
        <begin position="87"/>
        <end position="96"/>
    </location>
</feature>
<keyword evidence="2" id="KW-0812">Transmembrane</keyword>
<feature type="compositionally biased region" description="Basic and acidic residues" evidence="1">
    <location>
        <begin position="122"/>
        <end position="139"/>
    </location>
</feature>
<dbReference type="InterPro" id="IPR007730">
    <property type="entry name" value="SPOR-like_dom"/>
</dbReference>
<name>A0A110B4J3_HALHR</name>
<gene>
    <name evidence="4" type="ORF">HH1059_25420</name>
</gene>
<dbReference type="Gene3D" id="3.30.70.1070">
    <property type="entry name" value="Sporulation related repeat"/>
    <property type="match status" value="1"/>
</dbReference>
<keyword evidence="4" id="KW-0132">Cell division</keyword>
<keyword evidence="5" id="KW-1185">Reference proteome</keyword>
<protein>
    <submittedName>
        <fullName evidence="4">Cell division protein</fullName>
    </submittedName>
</protein>
<feature type="transmembrane region" description="Helical" evidence="2">
    <location>
        <begin position="40"/>
        <end position="60"/>
    </location>
</feature>
<sequence>MAQQRKKPTTRSTKSNAKGSGASGGPGASRRNDKPAPPGWMWLLGGTVIGGLAFSALQFIQDGEDDPEILQPSTEQVAARSRSEREEERDEEAGPEQEERSYEFYDILMQDEVAIPEDDPPPAERRRTAHEEEDVKRAPTLEEGYSYLLQAGSFRNKDDAEHMRASLALVGLPAQIHTVELDDGQNWHRVRVGPIDKHDEIEKARKRMEDNNIEPLLLRTEG</sequence>
<dbReference type="Proteomes" id="UP000218890">
    <property type="component" value="Chromosome"/>
</dbReference>
<dbReference type="GO" id="GO:0042834">
    <property type="term" value="F:peptidoglycan binding"/>
    <property type="evidence" value="ECO:0007669"/>
    <property type="project" value="InterPro"/>
</dbReference>
<evidence type="ECO:0000259" key="3">
    <source>
        <dbReference type="PROSITE" id="PS51724"/>
    </source>
</evidence>
<reference evidence="4" key="1">
    <citation type="submission" date="2016-02" db="EMBL/GenBank/DDBJ databases">
        <title>Halorhodospira halochloris DSM-1059 complete genome, version 2.</title>
        <authorList>
            <person name="Tsukatani Y."/>
        </authorList>
    </citation>
    <scope>NUCLEOTIDE SEQUENCE</scope>
    <source>
        <strain evidence="4">DSM 1059</strain>
    </source>
</reference>
<feature type="region of interest" description="Disordered" evidence="1">
    <location>
        <begin position="63"/>
        <end position="139"/>
    </location>
</feature>
<keyword evidence="2" id="KW-1133">Transmembrane helix</keyword>
<accession>A0A110B4J3</accession>
<dbReference type="RefSeq" id="WP_096406724.1">
    <property type="nucleotide sequence ID" value="NZ_AP017372.2"/>
</dbReference>
<dbReference type="InterPro" id="IPR036680">
    <property type="entry name" value="SPOR-like_sf"/>
</dbReference>
<evidence type="ECO:0000256" key="2">
    <source>
        <dbReference type="SAM" id="Phobius"/>
    </source>
</evidence>
<organism evidence="4 5">
    <name type="scientific">Halorhodospira halochloris</name>
    <name type="common">Ectothiorhodospira halochloris</name>
    <dbReference type="NCBI Taxonomy" id="1052"/>
    <lineage>
        <taxon>Bacteria</taxon>
        <taxon>Pseudomonadati</taxon>
        <taxon>Pseudomonadota</taxon>
        <taxon>Gammaproteobacteria</taxon>
        <taxon>Chromatiales</taxon>
        <taxon>Ectothiorhodospiraceae</taxon>
        <taxon>Halorhodospira</taxon>
    </lineage>
</organism>
<dbReference type="OrthoDB" id="8558195at2"/>
<dbReference type="KEGG" id="hhk:HH1059_25420"/>
<dbReference type="PANTHER" id="PTHR38687:SF2">
    <property type="entry name" value="CELL DIVISION PROTEIN FTSN"/>
    <property type="match status" value="1"/>
</dbReference>
<dbReference type="PROSITE" id="PS51724">
    <property type="entry name" value="SPOR"/>
    <property type="match status" value="1"/>
</dbReference>
<dbReference type="GO" id="GO:0051301">
    <property type="term" value="P:cell division"/>
    <property type="evidence" value="ECO:0007669"/>
    <property type="project" value="UniProtKB-KW"/>
</dbReference>
<dbReference type="AlphaFoldDB" id="A0A110B4J3"/>
<evidence type="ECO:0000313" key="4">
    <source>
        <dbReference type="EMBL" id="BAU56622.2"/>
    </source>
</evidence>
<keyword evidence="2" id="KW-0472">Membrane</keyword>
<feature type="domain" description="SPOR" evidence="3">
    <location>
        <begin position="141"/>
        <end position="220"/>
    </location>
</feature>
<proteinExistence type="predicted"/>
<dbReference type="PANTHER" id="PTHR38687">
    <property type="entry name" value="CELL DIVISION PROTEIN DEDD-RELATED"/>
    <property type="match status" value="1"/>
</dbReference>
<dbReference type="EMBL" id="AP017372">
    <property type="protein sequence ID" value="BAU56622.2"/>
    <property type="molecule type" value="Genomic_DNA"/>
</dbReference>
<dbReference type="Pfam" id="PF05036">
    <property type="entry name" value="SPOR"/>
    <property type="match status" value="1"/>
</dbReference>